<reference evidence="2 3" key="1">
    <citation type="submission" date="2023-09" db="EMBL/GenBank/DDBJ databases">
        <authorList>
            <person name="Wang M."/>
        </authorList>
    </citation>
    <scope>NUCLEOTIDE SEQUENCE [LARGE SCALE GENOMIC DNA]</scope>
    <source>
        <strain evidence="2">GT-2023</strain>
        <tissue evidence="2">Liver</tissue>
    </source>
</reference>
<comment type="caution">
    <text evidence="2">The sequence shown here is derived from an EMBL/GenBank/DDBJ whole genome shotgun (WGS) entry which is preliminary data.</text>
</comment>
<protein>
    <submittedName>
        <fullName evidence="2">Uncharacterized protein</fullName>
    </submittedName>
</protein>
<proteinExistence type="predicted"/>
<accession>A0ABR3MH89</accession>
<organism evidence="2 3">
    <name type="scientific">Cirrhinus molitorella</name>
    <name type="common">mud carp</name>
    <dbReference type="NCBI Taxonomy" id="172907"/>
    <lineage>
        <taxon>Eukaryota</taxon>
        <taxon>Metazoa</taxon>
        <taxon>Chordata</taxon>
        <taxon>Craniata</taxon>
        <taxon>Vertebrata</taxon>
        <taxon>Euteleostomi</taxon>
        <taxon>Actinopterygii</taxon>
        <taxon>Neopterygii</taxon>
        <taxon>Teleostei</taxon>
        <taxon>Ostariophysi</taxon>
        <taxon>Cypriniformes</taxon>
        <taxon>Cyprinidae</taxon>
        <taxon>Labeoninae</taxon>
        <taxon>Labeonini</taxon>
        <taxon>Cirrhinus</taxon>
    </lineage>
</organism>
<sequence>MNRRLWPEHKAHLGVRQSEKRGRMDGWMHERKTKERKANIQTQSRCRLALTECSFILRDADANVLLRLLSLVLASFRSPLHNWLLIRTQRI</sequence>
<dbReference type="Proteomes" id="UP001558613">
    <property type="component" value="Unassembled WGS sequence"/>
</dbReference>
<evidence type="ECO:0000313" key="3">
    <source>
        <dbReference type="Proteomes" id="UP001558613"/>
    </source>
</evidence>
<evidence type="ECO:0000256" key="1">
    <source>
        <dbReference type="SAM" id="MobiDB-lite"/>
    </source>
</evidence>
<gene>
    <name evidence="2" type="ORF">QQF64_006108</name>
</gene>
<feature type="region of interest" description="Disordered" evidence="1">
    <location>
        <begin position="1"/>
        <end position="38"/>
    </location>
</feature>
<dbReference type="EMBL" id="JAYMGO010000013">
    <property type="protein sequence ID" value="KAL1263369.1"/>
    <property type="molecule type" value="Genomic_DNA"/>
</dbReference>
<evidence type="ECO:0000313" key="2">
    <source>
        <dbReference type="EMBL" id="KAL1263369.1"/>
    </source>
</evidence>
<name>A0ABR3MH89_9TELE</name>
<keyword evidence="3" id="KW-1185">Reference proteome</keyword>